<sequence length="168" mass="19091">MARVAQKVHWSRAAATAATAAKAKRPKLKKTAAKRFKLNRKQNPRSKLPKRSCRFFIHSLSHSGSRCCCGRSCRSCRRTAFKITKKGEQSLRRRIRRRIKSATELRLMQSQLERSQLELIEPEPTMALETSEITVALFSHENANVSEPEEVPPFLDSDWVLNGDLASS</sequence>
<accession>A0A6P7QXP3</accession>
<keyword evidence="1" id="KW-1185">Reference proteome</keyword>
<evidence type="ECO:0000313" key="2">
    <source>
        <dbReference type="RefSeq" id="XP_029329405.1"/>
    </source>
</evidence>
<proteinExistence type="predicted"/>
<evidence type="ECO:0000313" key="1">
    <source>
        <dbReference type="Proteomes" id="UP000515126"/>
    </source>
</evidence>
<name>A0A6P7QXP3_MUSCR</name>
<gene>
    <name evidence="2" type="primary">LOC115030099</name>
</gene>
<dbReference type="KEGG" id="mcal:115030099"/>
<dbReference type="Proteomes" id="UP000515126">
    <property type="component" value="Chromosome X"/>
</dbReference>
<organism evidence="1 2">
    <name type="scientific">Mus caroli</name>
    <name type="common">Ryukyu mouse</name>
    <name type="synonym">Ricefield mouse</name>
    <dbReference type="NCBI Taxonomy" id="10089"/>
    <lineage>
        <taxon>Eukaryota</taxon>
        <taxon>Metazoa</taxon>
        <taxon>Chordata</taxon>
        <taxon>Craniata</taxon>
        <taxon>Vertebrata</taxon>
        <taxon>Euteleostomi</taxon>
        <taxon>Mammalia</taxon>
        <taxon>Eutheria</taxon>
        <taxon>Euarchontoglires</taxon>
        <taxon>Glires</taxon>
        <taxon>Rodentia</taxon>
        <taxon>Myomorpha</taxon>
        <taxon>Muroidea</taxon>
        <taxon>Muridae</taxon>
        <taxon>Murinae</taxon>
        <taxon>Mus</taxon>
        <taxon>Mus</taxon>
    </lineage>
</organism>
<reference evidence="2" key="1">
    <citation type="submission" date="2025-08" db="UniProtKB">
        <authorList>
            <consortium name="RefSeq"/>
        </authorList>
    </citation>
    <scope>IDENTIFICATION</scope>
</reference>
<protein>
    <submittedName>
        <fullName evidence="2">Cysteine-rich perinuclear theca protein 1-like</fullName>
    </submittedName>
</protein>
<dbReference type="AlphaFoldDB" id="A0A6P7QXP3"/>
<dbReference type="GeneID" id="115030099"/>
<dbReference type="RefSeq" id="XP_029329405.1">
    <property type="nucleotide sequence ID" value="XM_029473545.1"/>
</dbReference>